<feature type="transmembrane region" description="Helical" evidence="4">
    <location>
        <begin position="62"/>
        <end position="81"/>
    </location>
</feature>
<name>A0A4Q1HQ26_9BURK</name>
<proteinExistence type="predicted"/>
<evidence type="ECO:0000313" key="6">
    <source>
        <dbReference type="Proteomes" id="UP000290849"/>
    </source>
</evidence>
<evidence type="ECO:0000256" key="1">
    <source>
        <dbReference type="ARBA" id="ARBA00022692"/>
    </source>
</evidence>
<feature type="transmembrane region" description="Helical" evidence="4">
    <location>
        <begin position="151"/>
        <end position="174"/>
    </location>
</feature>
<feature type="transmembrane region" description="Helical" evidence="4">
    <location>
        <begin position="239"/>
        <end position="260"/>
    </location>
</feature>
<evidence type="ECO:0000256" key="4">
    <source>
        <dbReference type="SAM" id="Phobius"/>
    </source>
</evidence>
<dbReference type="Proteomes" id="UP000290849">
    <property type="component" value="Unassembled WGS sequence"/>
</dbReference>
<comment type="caution">
    <text evidence="5">The sequence shown here is derived from an EMBL/GenBank/DDBJ whole genome shotgun (WGS) entry which is preliminary data.</text>
</comment>
<feature type="transmembrane region" description="Helical" evidence="4">
    <location>
        <begin position="119"/>
        <end position="139"/>
    </location>
</feature>
<dbReference type="Pfam" id="PF07690">
    <property type="entry name" value="MFS_1"/>
    <property type="match status" value="1"/>
</dbReference>
<evidence type="ECO:0000256" key="2">
    <source>
        <dbReference type="ARBA" id="ARBA00022989"/>
    </source>
</evidence>
<feature type="transmembrane region" description="Helical" evidence="4">
    <location>
        <begin position="276"/>
        <end position="298"/>
    </location>
</feature>
<dbReference type="EMBL" id="PYAL01000001">
    <property type="protein sequence ID" value="RXN93158.1"/>
    <property type="molecule type" value="Genomic_DNA"/>
</dbReference>
<sequence>MPGRQLLAKLIGATSGAEPHETKAALLAFLCNFVLLASYYVLRPMRDTMATVFGVAALQNLFTGTFVLTLLCAPLFAWAAARVRLERLLPGVFWFLLSNLLIFYFLFRAAPQDRWLAAAFFWWFSVINLFLVSIFWTLMADVFSSGQATRLFAFIAAGGSAGAIAGPLLTAGFVRSVGVAGMLLVAGAGFLLVILLVHLLMREKARLRAASPRAQKTTLDHPLPGHPLRGFALLFKSPFLLNQAAFMLLMTWIATLFYFLQTDIVAKTFSGMENRAIAFADVDLFVNAATAAILILGLGRSLQRFGVTPCLMLTPLLMGLACLGIAMAPSFLLIQAARSAQRISQYAIARPSREVLFTVMDQQSKYKAKNVIDTAVYRFGDLTAAWLQAGLRGAGLGLVGVMGFGMAVSAAWGVVAWALGHRYETLRRHDQTAAAQAEPPWPLRSRP</sequence>
<dbReference type="RefSeq" id="WP_129149116.1">
    <property type="nucleotide sequence ID" value="NZ_JBHSDO010000006.1"/>
</dbReference>
<reference evidence="5 6" key="1">
    <citation type="journal article" date="2017" name="Int. J. Syst. Evol. Microbiol.">
        <title>Achromobacter aloeverae sp. nov., isolated from the root of Aloe vera (L.) Burm.f.</title>
        <authorList>
            <person name="Kuncharoen N."/>
            <person name="Muramatsu Y."/>
            <person name="Shibata C."/>
            <person name="Kamakura Y."/>
            <person name="Nakagawa Y."/>
            <person name="Tanasupawat S."/>
        </authorList>
    </citation>
    <scope>NUCLEOTIDE SEQUENCE [LARGE SCALE GENOMIC DNA]</scope>
    <source>
        <strain evidence="5 6">AVA-1</strain>
    </source>
</reference>
<feature type="transmembrane region" description="Helical" evidence="4">
    <location>
        <begin position="396"/>
        <end position="419"/>
    </location>
</feature>
<feature type="transmembrane region" description="Helical" evidence="4">
    <location>
        <begin position="24"/>
        <end position="42"/>
    </location>
</feature>
<keyword evidence="6" id="KW-1185">Reference proteome</keyword>
<protein>
    <submittedName>
        <fullName evidence="5">MFS transporter</fullName>
    </submittedName>
</protein>
<dbReference type="GO" id="GO:0022857">
    <property type="term" value="F:transmembrane transporter activity"/>
    <property type="evidence" value="ECO:0007669"/>
    <property type="project" value="InterPro"/>
</dbReference>
<dbReference type="AlphaFoldDB" id="A0A4Q1HQ26"/>
<dbReference type="OrthoDB" id="199378at2"/>
<organism evidence="5 6">
    <name type="scientific">Achromobacter aloeverae</name>
    <dbReference type="NCBI Taxonomy" id="1750518"/>
    <lineage>
        <taxon>Bacteria</taxon>
        <taxon>Pseudomonadati</taxon>
        <taxon>Pseudomonadota</taxon>
        <taxon>Betaproteobacteria</taxon>
        <taxon>Burkholderiales</taxon>
        <taxon>Alcaligenaceae</taxon>
        <taxon>Achromobacter</taxon>
    </lineage>
</organism>
<keyword evidence="3 4" id="KW-0472">Membrane</keyword>
<dbReference type="Gene3D" id="1.20.1250.20">
    <property type="entry name" value="MFS general substrate transporter like domains"/>
    <property type="match status" value="1"/>
</dbReference>
<keyword evidence="1 4" id="KW-0812">Transmembrane</keyword>
<feature type="transmembrane region" description="Helical" evidence="4">
    <location>
        <begin position="180"/>
        <end position="201"/>
    </location>
</feature>
<feature type="transmembrane region" description="Helical" evidence="4">
    <location>
        <begin position="310"/>
        <end position="334"/>
    </location>
</feature>
<evidence type="ECO:0000256" key="3">
    <source>
        <dbReference type="ARBA" id="ARBA00023136"/>
    </source>
</evidence>
<evidence type="ECO:0000313" key="5">
    <source>
        <dbReference type="EMBL" id="RXN93158.1"/>
    </source>
</evidence>
<gene>
    <name evidence="5" type="ORF">C7R54_05475</name>
</gene>
<dbReference type="SUPFAM" id="SSF103473">
    <property type="entry name" value="MFS general substrate transporter"/>
    <property type="match status" value="1"/>
</dbReference>
<dbReference type="PANTHER" id="PTHR43596">
    <property type="entry name" value="ADP,ATP CARRIER PROTEIN"/>
    <property type="match status" value="1"/>
</dbReference>
<keyword evidence="2 4" id="KW-1133">Transmembrane helix</keyword>
<dbReference type="PANTHER" id="PTHR43596:SF1">
    <property type="entry name" value="ADP,ATP CARRIER PROTEIN"/>
    <property type="match status" value="1"/>
</dbReference>
<accession>A0A4Q1HQ26</accession>
<dbReference type="InterPro" id="IPR036259">
    <property type="entry name" value="MFS_trans_sf"/>
</dbReference>
<dbReference type="InterPro" id="IPR011701">
    <property type="entry name" value="MFS"/>
</dbReference>
<feature type="transmembrane region" description="Helical" evidence="4">
    <location>
        <begin position="88"/>
        <end position="107"/>
    </location>
</feature>